<protein>
    <submittedName>
        <fullName evidence="1">Uncharacterized protein</fullName>
    </submittedName>
</protein>
<dbReference type="GO" id="GO:0006355">
    <property type="term" value="P:regulation of DNA-templated transcription"/>
    <property type="evidence" value="ECO:0007669"/>
    <property type="project" value="InterPro"/>
</dbReference>
<reference evidence="1 2" key="1">
    <citation type="submission" date="2016-01" db="EMBL/GenBank/DDBJ databases">
        <authorList>
            <person name="Oliw E.H."/>
        </authorList>
    </citation>
    <scope>NUCLEOTIDE SEQUENCE [LARGE SCALE GENOMIC DNA]</scope>
    <source>
        <strain evidence="1 2">GED7760B</strain>
    </source>
</reference>
<name>A0A133NP05_GARVA</name>
<dbReference type="EMBL" id="LRQA01000040">
    <property type="protein sequence ID" value="KXA18010.1"/>
    <property type="molecule type" value="Genomic_DNA"/>
</dbReference>
<comment type="caution">
    <text evidence="1">The sequence shown here is derived from an EMBL/GenBank/DDBJ whole genome shotgun (WGS) entry which is preliminary data.</text>
</comment>
<dbReference type="PATRIC" id="fig|2702.99.peg.777"/>
<dbReference type="InterPro" id="IPR010985">
    <property type="entry name" value="Ribbon_hlx_hlx"/>
</dbReference>
<gene>
    <name evidence="1" type="ORF">HMPREF3216_00795</name>
</gene>
<dbReference type="AlphaFoldDB" id="A0A133NP05"/>
<dbReference type="RefSeq" id="WP_155639676.1">
    <property type="nucleotide sequence ID" value="NZ_KQ956819.1"/>
</dbReference>
<dbReference type="SUPFAM" id="SSF47598">
    <property type="entry name" value="Ribbon-helix-helix"/>
    <property type="match status" value="1"/>
</dbReference>
<dbReference type="Proteomes" id="UP000070558">
    <property type="component" value="Unassembled WGS sequence"/>
</dbReference>
<proteinExistence type="predicted"/>
<evidence type="ECO:0000313" key="1">
    <source>
        <dbReference type="EMBL" id="KXA18010.1"/>
    </source>
</evidence>
<accession>A0A133NP05</accession>
<dbReference type="OrthoDB" id="5245076at2"/>
<evidence type="ECO:0000313" key="2">
    <source>
        <dbReference type="Proteomes" id="UP000070558"/>
    </source>
</evidence>
<sequence>MNKKDEKKLSGDVRRTKLTLSVTAEDKKRLKIIAAKREKSISAMLCELIEKNAEEAEE</sequence>
<organism evidence="1 2">
    <name type="scientific">Gardnerella vaginalis</name>
    <dbReference type="NCBI Taxonomy" id="2702"/>
    <lineage>
        <taxon>Bacteria</taxon>
        <taxon>Bacillati</taxon>
        <taxon>Actinomycetota</taxon>
        <taxon>Actinomycetes</taxon>
        <taxon>Bifidobacteriales</taxon>
        <taxon>Bifidobacteriaceae</taxon>
        <taxon>Gardnerella</taxon>
    </lineage>
</organism>